<evidence type="ECO:0000256" key="1">
    <source>
        <dbReference type="ARBA" id="ARBA00009617"/>
    </source>
</evidence>
<comment type="caution">
    <text evidence="3">The sequence shown here is derived from an EMBL/GenBank/DDBJ whole genome shotgun (WGS) entry which is preliminary data.</text>
</comment>
<feature type="transmembrane region" description="Helical" evidence="2">
    <location>
        <begin position="177"/>
        <end position="196"/>
    </location>
</feature>
<proteinExistence type="inferred from homology"/>
<keyword evidence="2" id="KW-1133">Transmembrane helix</keyword>
<sequence length="455" mass="48506">MQQPAATAGPKDLATVKETGAGQAGDAVITPAKGRLRVSALMIYGVMALPLAFAGLPIYLNAPDFYAVVFDQPLTSLGAVLLALRLVDAFQDPLIGSLSDRFHAHRSAILMLGAVFLGSGFWMLFHPPATYPLAWFALSVFICTTGYSIVAINYQTVGGLWNCMETDRTRVTGFREAFGLVGLLIAAIAPAVLAEITSRETAFHWLTIAYLPLLAGALVILLSWLRTAPLQKPSNPDEIIGWTQLLKDRWRAIFFGTVFLNSFASAIPAVLVLFFVRDRIGAEAYTGLFLLIYFLSGVVSMPVWMRIAARSGKLAAWRYSLMLSVITFLGAAFLGLGDLAGYALVCALSGLALGADLALPPAILADHLEADGREADASRLFAFMALLSKAALAVATGLALPMLGLVGYHPNVDMTPSLNLALSFTYAVLPCVMKIGVFCILLASAKTLAQGKSAV</sequence>
<evidence type="ECO:0000256" key="2">
    <source>
        <dbReference type="SAM" id="Phobius"/>
    </source>
</evidence>
<evidence type="ECO:0000313" key="3">
    <source>
        <dbReference type="EMBL" id="SMP07839.1"/>
    </source>
</evidence>
<feature type="transmembrane region" description="Helical" evidence="2">
    <location>
        <begin position="108"/>
        <end position="127"/>
    </location>
</feature>
<feature type="transmembrane region" description="Helical" evidence="2">
    <location>
        <begin position="41"/>
        <end position="59"/>
    </location>
</feature>
<comment type="similarity">
    <text evidence="1">Belongs to the sodium:galactoside symporter (TC 2.A.2) family.</text>
</comment>
<dbReference type="Proteomes" id="UP001157914">
    <property type="component" value="Unassembled WGS sequence"/>
</dbReference>
<keyword evidence="4" id="KW-1185">Reference proteome</keyword>
<dbReference type="PANTHER" id="PTHR11328:SF24">
    <property type="entry name" value="MAJOR FACILITATOR SUPERFAMILY (MFS) PROFILE DOMAIN-CONTAINING PROTEIN"/>
    <property type="match status" value="1"/>
</dbReference>
<dbReference type="SUPFAM" id="SSF103473">
    <property type="entry name" value="MFS general substrate transporter"/>
    <property type="match status" value="1"/>
</dbReference>
<feature type="transmembrane region" description="Helical" evidence="2">
    <location>
        <begin position="340"/>
        <end position="359"/>
    </location>
</feature>
<feature type="transmembrane region" description="Helical" evidence="2">
    <location>
        <begin position="65"/>
        <end position="87"/>
    </location>
</feature>
<dbReference type="EMBL" id="FXTT01000001">
    <property type="protein sequence ID" value="SMP07839.1"/>
    <property type="molecule type" value="Genomic_DNA"/>
</dbReference>
<dbReference type="InterPro" id="IPR039672">
    <property type="entry name" value="MFS_2"/>
</dbReference>
<feature type="transmembrane region" description="Helical" evidence="2">
    <location>
        <begin position="316"/>
        <end position="334"/>
    </location>
</feature>
<protein>
    <submittedName>
        <fullName evidence="3">Na+/melibiose symporter</fullName>
    </submittedName>
</protein>
<dbReference type="PANTHER" id="PTHR11328">
    <property type="entry name" value="MAJOR FACILITATOR SUPERFAMILY DOMAIN-CONTAINING PROTEIN"/>
    <property type="match status" value="1"/>
</dbReference>
<dbReference type="Gene3D" id="1.20.1250.20">
    <property type="entry name" value="MFS general substrate transporter like domains"/>
    <property type="match status" value="2"/>
</dbReference>
<keyword evidence="2" id="KW-0812">Transmembrane</keyword>
<keyword evidence="2" id="KW-0472">Membrane</keyword>
<dbReference type="Pfam" id="PF13347">
    <property type="entry name" value="MFS_2"/>
    <property type="match status" value="1"/>
</dbReference>
<feature type="transmembrane region" description="Helical" evidence="2">
    <location>
        <begin position="133"/>
        <end position="156"/>
    </location>
</feature>
<evidence type="ECO:0000313" key="4">
    <source>
        <dbReference type="Proteomes" id="UP001157914"/>
    </source>
</evidence>
<name>A0ABY1NEM9_9HYPH</name>
<feature type="transmembrane region" description="Helical" evidence="2">
    <location>
        <begin position="282"/>
        <end position="304"/>
    </location>
</feature>
<feature type="transmembrane region" description="Helical" evidence="2">
    <location>
        <begin position="252"/>
        <end position="276"/>
    </location>
</feature>
<gene>
    <name evidence="3" type="ORF">SAMN06265374_0897</name>
</gene>
<dbReference type="InterPro" id="IPR036259">
    <property type="entry name" value="MFS_trans_sf"/>
</dbReference>
<feature type="transmembrane region" description="Helical" evidence="2">
    <location>
        <begin position="380"/>
        <end position="400"/>
    </location>
</feature>
<feature type="transmembrane region" description="Helical" evidence="2">
    <location>
        <begin position="202"/>
        <end position="225"/>
    </location>
</feature>
<feature type="transmembrane region" description="Helical" evidence="2">
    <location>
        <begin position="420"/>
        <end position="443"/>
    </location>
</feature>
<reference evidence="3 4" key="1">
    <citation type="submission" date="2017-05" db="EMBL/GenBank/DDBJ databases">
        <authorList>
            <person name="Varghese N."/>
            <person name="Submissions S."/>
        </authorList>
    </citation>
    <scope>NUCLEOTIDE SEQUENCE [LARGE SCALE GENOMIC DNA]</scope>
    <source>
        <strain evidence="3 4">DSM 15949</strain>
    </source>
</reference>
<accession>A0ABY1NEM9</accession>
<organism evidence="3 4">
    <name type="scientific">Roseibium denhamense</name>
    <dbReference type="NCBI Taxonomy" id="76305"/>
    <lineage>
        <taxon>Bacteria</taxon>
        <taxon>Pseudomonadati</taxon>
        <taxon>Pseudomonadota</taxon>
        <taxon>Alphaproteobacteria</taxon>
        <taxon>Hyphomicrobiales</taxon>
        <taxon>Stappiaceae</taxon>
        <taxon>Roseibium</taxon>
    </lineage>
</organism>